<proteinExistence type="predicted"/>
<organism evidence="2 3">
    <name type="scientific">Fodinisporobacter ferrooxydans</name>
    <dbReference type="NCBI Taxonomy" id="2901836"/>
    <lineage>
        <taxon>Bacteria</taxon>
        <taxon>Bacillati</taxon>
        <taxon>Bacillota</taxon>
        <taxon>Bacilli</taxon>
        <taxon>Bacillales</taxon>
        <taxon>Alicyclobacillaceae</taxon>
        <taxon>Fodinisporobacter</taxon>
    </lineage>
</organism>
<evidence type="ECO:0000313" key="2">
    <source>
        <dbReference type="EMBL" id="UOF88618.1"/>
    </source>
</evidence>
<dbReference type="Pfam" id="PF07238">
    <property type="entry name" value="PilZ"/>
    <property type="match status" value="1"/>
</dbReference>
<accession>A0ABY4CDK3</accession>
<evidence type="ECO:0000259" key="1">
    <source>
        <dbReference type="Pfam" id="PF07238"/>
    </source>
</evidence>
<gene>
    <name evidence="2" type="ORF">LSG31_11695</name>
</gene>
<dbReference type="InterPro" id="IPR009875">
    <property type="entry name" value="PilZ_domain"/>
</dbReference>
<dbReference type="Proteomes" id="UP000830167">
    <property type="component" value="Chromosome"/>
</dbReference>
<evidence type="ECO:0000313" key="3">
    <source>
        <dbReference type="Proteomes" id="UP000830167"/>
    </source>
</evidence>
<name>A0ABY4CDK3_9BACL</name>
<feature type="domain" description="PilZ" evidence="1">
    <location>
        <begin position="6"/>
        <end position="110"/>
    </location>
</feature>
<dbReference type="Gene3D" id="2.40.10.220">
    <property type="entry name" value="predicted glycosyltransferase like domains"/>
    <property type="match status" value="1"/>
</dbReference>
<dbReference type="RefSeq" id="WP_347435294.1">
    <property type="nucleotide sequence ID" value="NZ_CP089291.1"/>
</dbReference>
<dbReference type="SUPFAM" id="SSF141371">
    <property type="entry name" value="PilZ domain-like"/>
    <property type="match status" value="1"/>
</dbReference>
<keyword evidence="3" id="KW-1185">Reference proteome</keyword>
<protein>
    <submittedName>
        <fullName evidence="2">PilZ domain-containing protein</fullName>
    </submittedName>
</protein>
<reference evidence="2" key="1">
    <citation type="submission" date="2021-12" db="EMBL/GenBank/DDBJ databases">
        <title>Alicyclobacillaceae gen. nov., sp. nov., isolated from chalcocite enrichment system.</title>
        <authorList>
            <person name="Jiang Z."/>
        </authorList>
    </citation>
    <scope>NUCLEOTIDE SEQUENCE</scope>
    <source>
        <strain evidence="2">MYW30-H2</strain>
    </source>
</reference>
<sequence length="123" mass="14476">MDEQQNRRRYFRVTIGRDTLFHLNVHRKKSSWGRCMLIDVSAGGAQIVTPLKFPINESDVFATIQISLHETSYTIDADIIWGKKSNRVYRYGLKWKTIDPEQQQDLLQKLLELQTKKVQINVR</sequence>
<dbReference type="EMBL" id="CP089291">
    <property type="protein sequence ID" value="UOF88618.1"/>
    <property type="molecule type" value="Genomic_DNA"/>
</dbReference>